<keyword evidence="8" id="KW-0539">Nucleus</keyword>
<dbReference type="PANTHER" id="PTHR28554:SF1">
    <property type="entry name" value="LARGE RIBOSOMAL SUBUNIT PROTEIN ML45"/>
    <property type="match status" value="1"/>
</dbReference>
<dbReference type="GO" id="GO:0006406">
    <property type="term" value="P:mRNA export from nucleus"/>
    <property type="evidence" value="ECO:0007669"/>
    <property type="project" value="UniProtKB-UniRule"/>
</dbReference>
<evidence type="ECO:0000313" key="11">
    <source>
        <dbReference type="WBParaSite" id="Hba_20639"/>
    </source>
</evidence>
<dbReference type="Pfam" id="PF04280">
    <property type="entry name" value="Tim44"/>
    <property type="match status" value="1"/>
</dbReference>
<evidence type="ECO:0000256" key="2">
    <source>
        <dbReference type="ARBA" id="ARBA00022946"/>
    </source>
</evidence>
<dbReference type="Pfam" id="PF05160">
    <property type="entry name" value="DSS1_SEM1"/>
    <property type="match status" value="1"/>
</dbReference>
<dbReference type="AlphaFoldDB" id="A0A1I7XS43"/>
<dbReference type="PANTHER" id="PTHR28554">
    <property type="entry name" value="39S RIBOSOMAL PROTEIN L45, MITOCHONDRIAL"/>
    <property type="match status" value="1"/>
</dbReference>
<keyword evidence="4" id="KW-0496">Mitochondrion</keyword>
<comment type="similarity">
    <text evidence="7">Belongs to the mitochondrion-specific ribosomal protein mL45 family.</text>
</comment>
<dbReference type="InterPro" id="IPR007379">
    <property type="entry name" value="Tim44-like_dom"/>
</dbReference>
<dbReference type="InterPro" id="IPR051975">
    <property type="entry name" value="mtLSU_mL45"/>
</dbReference>
<dbReference type="FunFam" id="3.10.450.240:FF:000003">
    <property type="entry name" value="39S ribosomal protein L45, mitochondrial"/>
    <property type="match status" value="1"/>
</dbReference>
<evidence type="ECO:0000256" key="4">
    <source>
        <dbReference type="ARBA" id="ARBA00023128"/>
    </source>
</evidence>
<dbReference type="SMART" id="SM01385">
    <property type="entry name" value="DSS1_SEM1"/>
    <property type="match status" value="1"/>
</dbReference>
<keyword evidence="3" id="KW-0689">Ribosomal protein</keyword>
<feature type="domain" description="Tim44-like" evidence="9">
    <location>
        <begin position="164"/>
        <end position="315"/>
    </location>
</feature>
<dbReference type="GO" id="GO:0043248">
    <property type="term" value="P:proteasome assembly"/>
    <property type="evidence" value="ECO:0007669"/>
    <property type="project" value="UniProtKB-UniRule"/>
</dbReference>
<dbReference type="Gene3D" id="3.10.450.240">
    <property type="match status" value="1"/>
</dbReference>
<evidence type="ECO:0000256" key="6">
    <source>
        <dbReference type="ARBA" id="ARBA00034491"/>
    </source>
</evidence>
<dbReference type="SMART" id="SM00978">
    <property type="entry name" value="Tim44"/>
    <property type="match status" value="1"/>
</dbReference>
<dbReference type="WBParaSite" id="Hba_20639">
    <property type="protein sequence ID" value="Hba_20639"/>
    <property type="gene ID" value="Hba_20639"/>
</dbReference>
<dbReference type="GO" id="GO:1990904">
    <property type="term" value="C:ribonucleoprotein complex"/>
    <property type="evidence" value="ECO:0007669"/>
    <property type="project" value="UniProtKB-KW"/>
</dbReference>
<dbReference type="GO" id="GO:0005739">
    <property type="term" value="C:mitochondrion"/>
    <property type="evidence" value="ECO:0007669"/>
    <property type="project" value="UniProtKB-SubCell"/>
</dbReference>
<sequence length="446" mass="52182">MLSRLWPLTSTARSTTASLIISPQNLIQKANVHHHKERQDLQRFLGIHRSNKARANRNTHVNEKMFRRERRLAKLPPSQMRMEMLKKGINPYKEVNPRAWKEAQITMQSFCKQFIHYEDLMCQNAVLDPFISPEKSPITSGGIEGIKEQGLLVKDKVLQKWHNWNNGIRRIRKKEGLEKFDVKTFGPTANLIYEEAYKALMKRDKQTLHKYITEHAFGKMWPDVEEGSISWELIEHLEPSKVITIRCADYPHKSGNDIAQITVRMHTKQKLAVYDRFGHLLLGSETEPREVVEYVVFENHIAVVDGTWRLHDKVYPRWSQPKEGAHITHSLGNVLEDSRPSEAEDLPLRIEEKQRENLVMSGITITKKEAPKEVKKTLDDEEFEEFPVQEWVERTDDADDEDVNVWEDNWDDETHESDFSKQLNHCVQNQVQFSREELAKSRHNVA</sequence>
<evidence type="ECO:0000256" key="8">
    <source>
        <dbReference type="RuleBase" id="RU369057"/>
    </source>
</evidence>
<comment type="similarity">
    <text evidence="6 8">Belongs to the DSS1/SEM1 family.</text>
</comment>
<keyword evidence="5" id="KW-0687">Ribonucleoprotein</keyword>
<evidence type="ECO:0000313" key="10">
    <source>
        <dbReference type="Proteomes" id="UP000095283"/>
    </source>
</evidence>
<proteinExistence type="inferred from homology"/>
<accession>A0A1I7XS43</accession>
<dbReference type="GO" id="GO:0005634">
    <property type="term" value="C:nucleus"/>
    <property type="evidence" value="ECO:0007669"/>
    <property type="project" value="UniProtKB-SubCell"/>
</dbReference>
<keyword evidence="8" id="KW-0647">Proteasome</keyword>
<comment type="subcellular location">
    <subcellularLocation>
        <location evidence="1">Mitochondrion</location>
    </subcellularLocation>
    <subcellularLocation>
        <location evidence="8">Nucleus</location>
    </subcellularLocation>
</comment>
<dbReference type="GO" id="GO:0005840">
    <property type="term" value="C:ribosome"/>
    <property type="evidence" value="ECO:0007669"/>
    <property type="project" value="UniProtKB-KW"/>
</dbReference>
<comment type="function">
    <text evidence="8">Component of the 26S proteasome, a multiprotein complex involved in the ATP-dependent degradation of ubiquitinated proteins.</text>
</comment>
<protein>
    <recommendedName>
        <fullName evidence="8">26S proteasome complex subunit dss-1</fullName>
    </recommendedName>
</protein>
<evidence type="ECO:0000256" key="5">
    <source>
        <dbReference type="ARBA" id="ARBA00023274"/>
    </source>
</evidence>
<dbReference type="InterPro" id="IPR032710">
    <property type="entry name" value="NTF2-like_dom_sf"/>
</dbReference>
<evidence type="ECO:0000259" key="9">
    <source>
        <dbReference type="SMART" id="SM00978"/>
    </source>
</evidence>
<dbReference type="GO" id="GO:0008541">
    <property type="term" value="C:proteasome regulatory particle, lid subcomplex"/>
    <property type="evidence" value="ECO:0007669"/>
    <property type="project" value="UniProtKB-UniRule"/>
</dbReference>
<organism evidence="10 11">
    <name type="scientific">Heterorhabditis bacteriophora</name>
    <name type="common">Entomopathogenic nematode worm</name>
    <dbReference type="NCBI Taxonomy" id="37862"/>
    <lineage>
        <taxon>Eukaryota</taxon>
        <taxon>Metazoa</taxon>
        <taxon>Ecdysozoa</taxon>
        <taxon>Nematoda</taxon>
        <taxon>Chromadorea</taxon>
        <taxon>Rhabditida</taxon>
        <taxon>Rhabditina</taxon>
        <taxon>Rhabditomorpha</taxon>
        <taxon>Strongyloidea</taxon>
        <taxon>Heterorhabditidae</taxon>
        <taxon>Heterorhabditis</taxon>
    </lineage>
</organism>
<name>A0A1I7XS43_HETBA</name>
<evidence type="ECO:0000256" key="1">
    <source>
        <dbReference type="ARBA" id="ARBA00004173"/>
    </source>
</evidence>
<dbReference type="SUPFAM" id="SSF54427">
    <property type="entry name" value="NTF2-like"/>
    <property type="match status" value="1"/>
</dbReference>
<reference evidence="11" key="1">
    <citation type="submission" date="2016-11" db="UniProtKB">
        <authorList>
            <consortium name="WormBaseParasite"/>
        </authorList>
    </citation>
    <scope>IDENTIFICATION</scope>
</reference>
<dbReference type="InterPro" id="IPR007834">
    <property type="entry name" value="DSS1_SEM1"/>
</dbReference>
<evidence type="ECO:0000256" key="7">
    <source>
        <dbReference type="ARBA" id="ARBA00038073"/>
    </source>
</evidence>
<keyword evidence="2" id="KW-0809">Transit peptide</keyword>
<evidence type="ECO:0000256" key="3">
    <source>
        <dbReference type="ARBA" id="ARBA00022980"/>
    </source>
</evidence>
<keyword evidence="10" id="KW-1185">Reference proteome</keyword>
<dbReference type="CDD" id="cd13768">
    <property type="entry name" value="DSS1_Sem1"/>
    <property type="match status" value="1"/>
</dbReference>
<dbReference type="Proteomes" id="UP000095283">
    <property type="component" value="Unplaced"/>
</dbReference>